<dbReference type="Proteomes" id="UP000011713">
    <property type="component" value="Unassembled WGS sequence"/>
</dbReference>
<dbReference type="EnsemblProtists" id="HpaT813052">
    <property type="protein sequence ID" value="HpaP813052"/>
    <property type="gene ID" value="HpaG813052"/>
</dbReference>
<proteinExistence type="predicted"/>
<keyword evidence="3" id="KW-1185">Reference proteome</keyword>
<organism evidence="2 3">
    <name type="scientific">Hyaloperonospora arabidopsidis (strain Emoy2)</name>
    <name type="common">Downy mildew agent</name>
    <name type="synonym">Peronospora arabidopsidis</name>
    <dbReference type="NCBI Taxonomy" id="559515"/>
    <lineage>
        <taxon>Eukaryota</taxon>
        <taxon>Sar</taxon>
        <taxon>Stramenopiles</taxon>
        <taxon>Oomycota</taxon>
        <taxon>Peronosporomycetes</taxon>
        <taxon>Peronosporales</taxon>
        <taxon>Peronosporaceae</taxon>
        <taxon>Hyaloperonospora</taxon>
    </lineage>
</organism>
<dbReference type="EMBL" id="JH598104">
    <property type="status" value="NOT_ANNOTATED_CDS"/>
    <property type="molecule type" value="Genomic_DNA"/>
</dbReference>
<dbReference type="InParanoid" id="M4C1V1"/>
<dbReference type="HOGENOM" id="CLU_3018377_0_0_1"/>
<feature type="region of interest" description="Disordered" evidence="1">
    <location>
        <begin position="1"/>
        <end position="20"/>
    </location>
</feature>
<reference evidence="2" key="2">
    <citation type="submission" date="2015-06" db="UniProtKB">
        <authorList>
            <consortium name="EnsemblProtists"/>
        </authorList>
    </citation>
    <scope>IDENTIFICATION</scope>
    <source>
        <strain evidence="2">Emoy2</strain>
    </source>
</reference>
<reference evidence="3" key="1">
    <citation type="journal article" date="2010" name="Science">
        <title>Signatures of adaptation to obligate biotrophy in the Hyaloperonospora arabidopsidis genome.</title>
        <authorList>
            <person name="Baxter L."/>
            <person name="Tripathy S."/>
            <person name="Ishaque N."/>
            <person name="Boot N."/>
            <person name="Cabral A."/>
            <person name="Kemen E."/>
            <person name="Thines M."/>
            <person name="Ah-Fong A."/>
            <person name="Anderson R."/>
            <person name="Badejoko W."/>
            <person name="Bittner-Eddy P."/>
            <person name="Boore J.L."/>
            <person name="Chibucos M.C."/>
            <person name="Coates M."/>
            <person name="Dehal P."/>
            <person name="Delehaunty K."/>
            <person name="Dong S."/>
            <person name="Downton P."/>
            <person name="Dumas B."/>
            <person name="Fabro G."/>
            <person name="Fronick C."/>
            <person name="Fuerstenberg S.I."/>
            <person name="Fulton L."/>
            <person name="Gaulin E."/>
            <person name="Govers F."/>
            <person name="Hughes L."/>
            <person name="Humphray S."/>
            <person name="Jiang R.H."/>
            <person name="Judelson H."/>
            <person name="Kamoun S."/>
            <person name="Kyung K."/>
            <person name="Meijer H."/>
            <person name="Minx P."/>
            <person name="Morris P."/>
            <person name="Nelson J."/>
            <person name="Phuntumart V."/>
            <person name="Qutob D."/>
            <person name="Rehmany A."/>
            <person name="Rougon-Cardoso A."/>
            <person name="Ryden P."/>
            <person name="Torto-Alalibo T."/>
            <person name="Studholme D."/>
            <person name="Wang Y."/>
            <person name="Win J."/>
            <person name="Wood J."/>
            <person name="Clifton S.W."/>
            <person name="Rogers J."/>
            <person name="Van den Ackerveken G."/>
            <person name="Jones J.D."/>
            <person name="McDowell J.M."/>
            <person name="Beynon J."/>
            <person name="Tyler B.M."/>
        </authorList>
    </citation>
    <scope>NUCLEOTIDE SEQUENCE [LARGE SCALE GENOMIC DNA]</scope>
    <source>
        <strain evidence="3">Emoy2</strain>
    </source>
</reference>
<evidence type="ECO:0000313" key="3">
    <source>
        <dbReference type="Proteomes" id="UP000011713"/>
    </source>
</evidence>
<protein>
    <submittedName>
        <fullName evidence="2">Uncharacterized protein</fullName>
    </submittedName>
</protein>
<accession>M4C1V1</accession>
<evidence type="ECO:0000256" key="1">
    <source>
        <dbReference type="SAM" id="MobiDB-lite"/>
    </source>
</evidence>
<dbReference type="AlphaFoldDB" id="M4C1V1"/>
<name>M4C1V1_HYAAE</name>
<evidence type="ECO:0000313" key="2">
    <source>
        <dbReference type="EnsemblProtists" id="HpaP813052"/>
    </source>
</evidence>
<sequence length="56" mass="6488">MTEEGRPIGEKRARRNLHEDEQHKELMAYLVSSDAKSQAYQQDLKTVCEAGQLRQN</sequence>
<dbReference type="VEuPathDB" id="FungiDB:HpaG813052"/>